<evidence type="ECO:0000259" key="4">
    <source>
        <dbReference type="PROSITE" id="PS50014"/>
    </source>
</evidence>
<dbReference type="InterPro" id="IPR038336">
    <property type="entry name" value="NET_sf"/>
</dbReference>
<name>A0A9N8W5B0_9GLOM</name>
<dbReference type="InterPro" id="IPR036427">
    <property type="entry name" value="Bromodomain-like_sf"/>
</dbReference>
<dbReference type="InterPro" id="IPR027353">
    <property type="entry name" value="NET_dom"/>
</dbReference>
<feature type="region of interest" description="Disordered" evidence="3">
    <location>
        <begin position="278"/>
        <end position="308"/>
    </location>
</feature>
<feature type="region of interest" description="Disordered" evidence="3">
    <location>
        <begin position="109"/>
        <end position="175"/>
    </location>
</feature>
<reference evidence="6" key="1">
    <citation type="submission" date="2021-06" db="EMBL/GenBank/DDBJ databases">
        <authorList>
            <person name="Kallberg Y."/>
            <person name="Tangrot J."/>
            <person name="Rosling A."/>
        </authorList>
    </citation>
    <scope>NUCLEOTIDE SEQUENCE</scope>
    <source>
        <strain evidence="6">MT106</strain>
    </source>
</reference>
<feature type="region of interest" description="Disordered" evidence="3">
    <location>
        <begin position="670"/>
        <end position="695"/>
    </location>
</feature>
<feature type="region of interest" description="Disordered" evidence="3">
    <location>
        <begin position="501"/>
        <end position="569"/>
    </location>
</feature>
<dbReference type="AlphaFoldDB" id="A0A9N8W5B0"/>
<dbReference type="GO" id="GO:0005634">
    <property type="term" value="C:nucleus"/>
    <property type="evidence" value="ECO:0007669"/>
    <property type="project" value="TreeGrafter"/>
</dbReference>
<dbReference type="Pfam" id="PF00439">
    <property type="entry name" value="Bromodomain"/>
    <property type="match status" value="2"/>
</dbReference>
<dbReference type="SMART" id="SM00297">
    <property type="entry name" value="BROMO"/>
    <property type="match status" value="2"/>
</dbReference>
<feature type="region of interest" description="Disordered" evidence="3">
    <location>
        <begin position="322"/>
        <end position="386"/>
    </location>
</feature>
<feature type="region of interest" description="Disordered" evidence="3">
    <location>
        <begin position="446"/>
        <end position="465"/>
    </location>
</feature>
<dbReference type="PANTHER" id="PTHR22880">
    <property type="entry name" value="FALZ-RELATED BROMODOMAIN-CONTAINING PROTEINS"/>
    <property type="match status" value="1"/>
</dbReference>
<dbReference type="Gene3D" id="1.20.1270.220">
    <property type="match status" value="1"/>
</dbReference>
<feature type="compositionally biased region" description="Low complexity" evidence="3">
    <location>
        <begin position="506"/>
        <end position="519"/>
    </location>
</feature>
<feature type="compositionally biased region" description="Low complexity" evidence="3">
    <location>
        <begin position="115"/>
        <end position="132"/>
    </location>
</feature>
<feature type="domain" description="Bromo" evidence="4">
    <location>
        <begin position="189"/>
        <end position="261"/>
    </location>
</feature>
<evidence type="ECO:0000256" key="1">
    <source>
        <dbReference type="ARBA" id="ARBA00023117"/>
    </source>
</evidence>
<dbReference type="GO" id="GO:0000785">
    <property type="term" value="C:chromatin"/>
    <property type="evidence" value="ECO:0007669"/>
    <property type="project" value="TreeGrafter"/>
</dbReference>
<dbReference type="InterPro" id="IPR050935">
    <property type="entry name" value="Bromo_chromatin_reader"/>
</dbReference>
<accession>A0A9N8W5B0</accession>
<dbReference type="InterPro" id="IPR018359">
    <property type="entry name" value="Bromodomain_CS"/>
</dbReference>
<dbReference type="Pfam" id="PF17035">
    <property type="entry name" value="BET"/>
    <property type="match status" value="1"/>
</dbReference>
<dbReference type="PROSITE" id="PS50014">
    <property type="entry name" value="BROMODOMAIN_2"/>
    <property type="match status" value="2"/>
</dbReference>
<gene>
    <name evidence="6" type="ORF">AGERDE_LOCUS3060</name>
</gene>
<evidence type="ECO:0000313" key="6">
    <source>
        <dbReference type="EMBL" id="CAG8477562.1"/>
    </source>
</evidence>
<dbReference type="Gene3D" id="1.20.920.10">
    <property type="entry name" value="Bromodomain-like"/>
    <property type="match status" value="2"/>
</dbReference>
<proteinExistence type="predicted"/>
<dbReference type="EMBL" id="CAJVPL010000276">
    <property type="protein sequence ID" value="CAG8477562.1"/>
    <property type="molecule type" value="Genomic_DNA"/>
</dbReference>
<sequence>MTREQHKYCANIIKSLKQYKHVGPFLDPVDPIKLNVPDYFDIIKTPMDLGTVERRLNNCEYESTMDFAADVRTIFNNCYVYNGEHATISQFAKDMEEIFNTAFAKMPGESVSGNPAQTPAVPKTPKTPKIVAESLTPKTTEQKRPKREIRPPPSKDLPDTHAAKRRKPSKKNNDLNFCRSVLKELRKKQHYPYAYPFYEPVDAEKLQVPDYYTVIKQPRDLQTIGNKLENDQYENAKVFEDDIRLMFRNCYTYNPPGSDVYRMGQQLEAVFDKKWREKPIPQQRAPSVENQAEEMSESEQEDESQQHLKALQKHLAALQTQIASMQKPSKTKPKKTSSKTPKTPTRKNSTKSVKETTVKKTVKKPRALSASKPSTEEQVPLTPEQKNDLSDRIGLLTEEGMADLIELIRESGAPLEAQNGNYELEIESVDANTARKIYDFVLSHTTSQKPPAKKQRIVYDEEEQQRQIEKLESQLKKFEGTSAEAHAPGTAQTQYIEYSNYDASPDQSNESETSDSSGTETEDSVKRKPAAKKRKAESQTQKAIPVRSNTKNQKVVPTRTKSTEQTTNKSISAVNRIKNAFNSTQSVNSTTITNRINGFQQTAHPYQSSSSVSEIQLLNRNEVSPEEEERIKSLTNSFLLDPLKKAAEEQKAKQLKEVEEMRAIARKLEQEDRERREKEQREEKERREREEQAELKRQVELRERDQKRKETYETRLTEKRIADAKDFYYEQLREAQAFYIVNEGDIQNFHVYKTGIFGCTLPHD</sequence>
<dbReference type="Proteomes" id="UP000789831">
    <property type="component" value="Unassembled WGS sequence"/>
</dbReference>
<keyword evidence="7" id="KW-1185">Reference proteome</keyword>
<dbReference type="GO" id="GO:0006338">
    <property type="term" value="P:chromatin remodeling"/>
    <property type="evidence" value="ECO:0007669"/>
    <property type="project" value="TreeGrafter"/>
</dbReference>
<dbReference type="PROSITE" id="PS51525">
    <property type="entry name" value="NET"/>
    <property type="match status" value="1"/>
</dbReference>
<feature type="domain" description="NET" evidence="5">
    <location>
        <begin position="371"/>
        <end position="452"/>
    </location>
</feature>
<evidence type="ECO:0000313" key="7">
    <source>
        <dbReference type="Proteomes" id="UP000789831"/>
    </source>
</evidence>
<evidence type="ECO:0000256" key="2">
    <source>
        <dbReference type="PROSITE-ProRule" id="PRU00035"/>
    </source>
</evidence>
<dbReference type="PROSITE" id="PS00633">
    <property type="entry name" value="BROMODOMAIN_1"/>
    <property type="match status" value="1"/>
</dbReference>
<feature type="compositionally biased region" description="Polar residues" evidence="3">
    <location>
        <begin position="538"/>
        <end position="569"/>
    </location>
</feature>
<comment type="caution">
    <text evidence="6">The sequence shown here is derived from an EMBL/GenBank/DDBJ whole genome shotgun (WGS) entry which is preliminary data.</text>
</comment>
<evidence type="ECO:0000256" key="3">
    <source>
        <dbReference type="SAM" id="MobiDB-lite"/>
    </source>
</evidence>
<feature type="domain" description="Bromo" evidence="4">
    <location>
        <begin position="17"/>
        <end position="89"/>
    </location>
</feature>
<dbReference type="OrthoDB" id="21449at2759"/>
<evidence type="ECO:0000259" key="5">
    <source>
        <dbReference type="PROSITE" id="PS51525"/>
    </source>
</evidence>
<dbReference type="InterPro" id="IPR001487">
    <property type="entry name" value="Bromodomain"/>
</dbReference>
<dbReference type="PRINTS" id="PR00503">
    <property type="entry name" value="BROMODOMAIN"/>
</dbReference>
<dbReference type="PANTHER" id="PTHR22880:SF225">
    <property type="entry name" value="BROMODOMAIN-CONTAINING PROTEIN BET-1-RELATED"/>
    <property type="match status" value="1"/>
</dbReference>
<protein>
    <submittedName>
        <fullName evidence="6">1028_t:CDS:1</fullName>
    </submittedName>
</protein>
<dbReference type="SUPFAM" id="SSF47370">
    <property type="entry name" value="Bromodomain"/>
    <property type="match status" value="2"/>
</dbReference>
<feature type="compositionally biased region" description="Acidic residues" evidence="3">
    <location>
        <begin position="291"/>
        <end position="303"/>
    </location>
</feature>
<keyword evidence="1 2" id="KW-0103">Bromodomain</keyword>
<organism evidence="6 7">
    <name type="scientific">Ambispora gerdemannii</name>
    <dbReference type="NCBI Taxonomy" id="144530"/>
    <lineage>
        <taxon>Eukaryota</taxon>
        <taxon>Fungi</taxon>
        <taxon>Fungi incertae sedis</taxon>
        <taxon>Mucoromycota</taxon>
        <taxon>Glomeromycotina</taxon>
        <taxon>Glomeromycetes</taxon>
        <taxon>Archaeosporales</taxon>
        <taxon>Ambisporaceae</taxon>
        <taxon>Ambispora</taxon>
    </lineage>
</organism>
<dbReference type="GO" id="GO:0006355">
    <property type="term" value="P:regulation of DNA-templated transcription"/>
    <property type="evidence" value="ECO:0007669"/>
    <property type="project" value="TreeGrafter"/>
</dbReference>